<feature type="non-terminal residue" evidence="1">
    <location>
        <position position="1"/>
    </location>
</feature>
<organism evidence="1 2">
    <name type="scientific">Amanita muscaria (strain Koide BX008)</name>
    <dbReference type="NCBI Taxonomy" id="946122"/>
    <lineage>
        <taxon>Eukaryota</taxon>
        <taxon>Fungi</taxon>
        <taxon>Dikarya</taxon>
        <taxon>Basidiomycota</taxon>
        <taxon>Agaricomycotina</taxon>
        <taxon>Agaricomycetes</taxon>
        <taxon>Agaricomycetidae</taxon>
        <taxon>Agaricales</taxon>
        <taxon>Pluteineae</taxon>
        <taxon>Amanitaceae</taxon>
        <taxon>Amanita</taxon>
    </lineage>
</organism>
<dbReference type="STRING" id="946122.A0A0C2WNP8"/>
<dbReference type="AlphaFoldDB" id="A0A0C2WNP8"/>
<dbReference type="HOGENOM" id="CLU_013871_2_2_1"/>
<dbReference type="EMBL" id="KN818341">
    <property type="protein sequence ID" value="KIL58321.1"/>
    <property type="molecule type" value="Genomic_DNA"/>
</dbReference>
<dbReference type="Proteomes" id="UP000054549">
    <property type="component" value="Unassembled WGS sequence"/>
</dbReference>
<evidence type="ECO:0000313" key="2">
    <source>
        <dbReference type="Proteomes" id="UP000054549"/>
    </source>
</evidence>
<gene>
    <name evidence="1" type="ORF">M378DRAFT_86656</name>
</gene>
<dbReference type="InParanoid" id="A0A0C2WNP8"/>
<reference evidence="1 2" key="1">
    <citation type="submission" date="2014-04" db="EMBL/GenBank/DDBJ databases">
        <title>Evolutionary Origins and Diversification of the Mycorrhizal Mutualists.</title>
        <authorList>
            <consortium name="DOE Joint Genome Institute"/>
            <consortium name="Mycorrhizal Genomics Consortium"/>
            <person name="Kohler A."/>
            <person name="Kuo A."/>
            <person name="Nagy L.G."/>
            <person name="Floudas D."/>
            <person name="Copeland A."/>
            <person name="Barry K.W."/>
            <person name="Cichocki N."/>
            <person name="Veneault-Fourrey C."/>
            <person name="LaButti K."/>
            <person name="Lindquist E.A."/>
            <person name="Lipzen A."/>
            <person name="Lundell T."/>
            <person name="Morin E."/>
            <person name="Murat C."/>
            <person name="Riley R."/>
            <person name="Ohm R."/>
            <person name="Sun H."/>
            <person name="Tunlid A."/>
            <person name="Henrissat B."/>
            <person name="Grigoriev I.V."/>
            <person name="Hibbett D.S."/>
            <person name="Martin F."/>
        </authorList>
    </citation>
    <scope>NUCLEOTIDE SEQUENCE [LARGE SCALE GENOMIC DNA]</scope>
    <source>
        <strain evidence="1 2">Koide BX008</strain>
    </source>
</reference>
<protein>
    <submittedName>
        <fullName evidence="1">Uncharacterized protein</fullName>
    </submittedName>
</protein>
<sequence>DDIVTLRTKFLLEYRPRAPSSAGDLTEFLKRQENPDQMIYCNRPLHASVLIPVTLLHPIFGQFIDDCDNYKPTAKDNAFVLELSTAMTQFYQDETDQANRIRQVFRDKYDIDFLQTVIEGTTHSTDGDEGDTNRRNLPFALIEFKNDVGSKESEPFVQSVLRYLESTRKQAPEMPCSVLPCMIINVFGPHMSFVGAAWNVRPVAQVLSTGLPFYFDFSDTKLRATAARHLGAFKKAIHSLQDYYHNDVSVTSPTLIPWQIFPYRKHFTSLVDSSEQQFEYVKKHEHYRLLFLGKLSDGRYICIKFSRQEVHSFCALKGFAPKLLGCEMIPGGWWMVVMDLIDENRVEFYDPQAPLRSSILKHLREFLTLLHGKDFVHDTHNTNTVVPRSGASRLILVDFDRAGRIRNARYPMNVHYGVKLRHLMQDTIFLRPDGARDGELITADS</sequence>
<keyword evidence="2" id="KW-1185">Reference proteome</keyword>
<proteinExistence type="predicted"/>
<dbReference type="OrthoDB" id="4062651at2759"/>
<accession>A0A0C2WNP8</accession>
<name>A0A0C2WNP8_AMAMK</name>
<evidence type="ECO:0000313" key="1">
    <source>
        <dbReference type="EMBL" id="KIL58321.1"/>
    </source>
</evidence>